<comment type="caution">
    <text evidence="1">The sequence shown here is derived from an EMBL/GenBank/DDBJ whole genome shotgun (WGS) entry which is preliminary data.</text>
</comment>
<dbReference type="Proteomes" id="UP001234178">
    <property type="component" value="Unassembled WGS sequence"/>
</dbReference>
<sequence length="100" mass="11283">MAPGLSVSPGILNRTEPLENYLPESQPIGHFLDRSVWFFGVQRGFLSAMTLLTWPCRGKNCFSIAVTHQLVEIAFWLFRCCCCQSKMASLNVLSRNQTSK</sequence>
<dbReference type="EMBL" id="JAOYFB010000037">
    <property type="protein sequence ID" value="KAK4023453.1"/>
    <property type="molecule type" value="Genomic_DNA"/>
</dbReference>
<gene>
    <name evidence="1" type="ORF">OUZ56_008863</name>
</gene>
<accession>A0ABR0AEE1</accession>
<protein>
    <submittedName>
        <fullName evidence="1">Uncharacterized protein</fullName>
    </submittedName>
</protein>
<keyword evidence="2" id="KW-1185">Reference proteome</keyword>
<reference evidence="1 2" key="1">
    <citation type="journal article" date="2023" name="Nucleic Acids Res.">
        <title>The hologenome of Daphnia magna reveals possible DNA methylation and microbiome-mediated evolution of the host genome.</title>
        <authorList>
            <person name="Chaturvedi A."/>
            <person name="Li X."/>
            <person name="Dhandapani V."/>
            <person name="Marshall H."/>
            <person name="Kissane S."/>
            <person name="Cuenca-Cambronero M."/>
            <person name="Asole G."/>
            <person name="Calvet F."/>
            <person name="Ruiz-Romero M."/>
            <person name="Marangio P."/>
            <person name="Guigo R."/>
            <person name="Rago D."/>
            <person name="Mirbahai L."/>
            <person name="Eastwood N."/>
            <person name="Colbourne J.K."/>
            <person name="Zhou J."/>
            <person name="Mallon E."/>
            <person name="Orsini L."/>
        </authorList>
    </citation>
    <scope>NUCLEOTIDE SEQUENCE [LARGE SCALE GENOMIC DNA]</scope>
    <source>
        <strain evidence="1">LRV0_1</strain>
    </source>
</reference>
<name>A0ABR0AEE1_9CRUS</name>
<evidence type="ECO:0000313" key="1">
    <source>
        <dbReference type="EMBL" id="KAK4023453.1"/>
    </source>
</evidence>
<evidence type="ECO:0000313" key="2">
    <source>
        <dbReference type="Proteomes" id="UP001234178"/>
    </source>
</evidence>
<organism evidence="1 2">
    <name type="scientific">Daphnia magna</name>
    <dbReference type="NCBI Taxonomy" id="35525"/>
    <lineage>
        <taxon>Eukaryota</taxon>
        <taxon>Metazoa</taxon>
        <taxon>Ecdysozoa</taxon>
        <taxon>Arthropoda</taxon>
        <taxon>Crustacea</taxon>
        <taxon>Branchiopoda</taxon>
        <taxon>Diplostraca</taxon>
        <taxon>Cladocera</taxon>
        <taxon>Anomopoda</taxon>
        <taxon>Daphniidae</taxon>
        <taxon>Daphnia</taxon>
    </lineage>
</organism>
<proteinExistence type="predicted"/>